<evidence type="ECO:0000256" key="1">
    <source>
        <dbReference type="SAM" id="Phobius"/>
    </source>
</evidence>
<feature type="transmembrane region" description="Helical" evidence="1">
    <location>
        <begin position="48"/>
        <end position="71"/>
    </location>
</feature>
<proteinExistence type="predicted"/>
<reference evidence="2 3" key="1">
    <citation type="submission" date="2019-07" db="EMBL/GenBank/DDBJ databases">
        <title>Genomic Encyclopedia of Type Strains, Phase IV (KMG-IV): sequencing the most valuable type-strain genomes for metagenomic binning, comparative biology and taxonomic classification.</title>
        <authorList>
            <person name="Goeker M."/>
        </authorList>
    </citation>
    <scope>NUCLEOTIDE SEQUENCE [LARGE SCALE GENOMIC DNA]</scope>
    <source>
        <strain evidence="2 3">SS015</strain>
    </source>
</reference>
<dbReference type="EMBL" id="VNIB01000001">
    <property type="protein sequence ID" value="TYP00244.1"/>
    <property type="molecule type" value="Genomic_DNA"/>
</dbReference>
<keyword evidence="3" id="KW-1185">Reference proteome</keyword>
<dbReference type="OrthoDB" id="5406082at2"/>
<gene>
    <name evidence="2" type="ORF">EDC39_101405</name>
</gene>
<keyword evidence="1" id="KW-1133">Transmembrane helix</keyword>
<dbReference type="Proteomes" id="UP000324159">
    <property type="component" value="Unassembled WGS sequence"/>
</dbReference>
<keyword evidence="1" id="KW-0812">Transmembrane</keyword>
<accession>A0A5D3WPH3</accession>
<evidence type="ECO:0000313" key="2">
    <source>
        <dbReference type="EMBL" id="TYP00244.1"/>
    </source>
</evidence>
<sequence>MNRCLLMGLFAIFLSVTTLWRVLREREEAPLCRLRRLWGRSCGTGLYFLVNVALPLVIGVVFLARGVVAFAPDGGDLEQLWRLANLRSFLPVPLVRLRLPLEPLFDFDLMVP</sequence>
<comment type="caution">
    <text evidence="2">The sequence shown here is derived from an EMBL/GenBank/DDBJ whole genome shotgun (WGS) entry which is preliminary data.</text>
</comment>
<protein>
    <submittedName>
        <fullName evidence="2">Uncharacterized protein</fullName>
    </submittedName>
</protein>
<evidence type="ECO:0000313" key="3">
    <source>
        <dbReference type="Proteomes" id="UP000324159"/>
    </source>
</evidence>
<name>A0A5D3WPH3_9BACT</name>
<organism evidence="2 3">
    <name type="scientific">Geothermobacter ehrlichii</name>
    <dbReference type="NCBI Taxonomy" id="213224"/>
    <lineage>
        <taxon>Bacteria</taxon>
        <taxon>Pseudomonadati</taxon>
        <taxon>Thermodesulfobacteriota</taxon>
        <taxon>Desulfuromonadia</taxon>
        <taxon>Desulfuromonadales</taxon>
        <taxon>Geothermobacteraceae</taxon>
        <taxon>Geothermobacter</taxon>
    </lineage>
</organism>
<dbReference type="RefSeq" id="WP_148894437.1">
    <property type="nucleotide sequence ID" value="NZ_VNIB01000001.1"/>
</dbReference>
<keyword evidence="1" id="KW-0472">Membrane</keyword>
<dbReference type="AlphaFoldDB" id="A0A5D3WPH3"/>